<evidence type="ECO:0000313" key="20">
    <source>
        <dbReference type="Proteomes" id="UP001187531"/>
    </source>
</evidence>
<evidence type="ECO:0000256" key="2">
    <source>
        <dbReference type="ARBA" id="ARBA00004193"/>
    </source>
</evidence>
<evidence type="ECO:0000256" key="8">
    <source>
        <dbReference type="ARBA" id="ARBA00022737"/>
    </source>
</evidence>
<sequence>MVGLNFVDEEEAHRFHKTIETYLRRKQEKLGKKGKPRKLRKEDIGAPMNFQHVQHVGWDANRGFALENVDEQLKPFFNLAGITEDQLADSETRNFIYDFISQRGGVEAAMREASKPAPPPVPTRGPATPQVNRSAPPPPARQQAPPPPTRGIVSKPAPKHTAPSIPSSYAAPPPLLTVVPNQPKPTLPPEVQSDSRGALMEAIRGGATLKQTDSSSKSSMDENAGLAGALARALAERSRVIQSDSDDGDSSDSAEEDDEWD</sequence>
<dbReference type="GO" id="GO:0005634">
    <property type="term" value="C:nucleus"/>
    <property type="evidence" value="ECO:0007669"/>
    <property type="project" value="UniProtKB-SubCell"/>
</dbReference>
<dbReference type="Pfam" id="PF00786">
    <property type="entry name" value="PBD"/>
    <property type="match status" value="1"/>
</dbReference>
<feature type="compositionally biased region" description="Low complexity" evidence="15">
    <location>
        <begin position="224"/>
        <end position="233"/>
    </location>
</feature>
<dbReference type="InterPro" id="IPR036936">
    <property type="entry name" value="CRIB_dom_sf"/>
</dbReference>
<dbReference type="InterPro" id="IPR000095">
    <property type="entry name" value="CRIB_dom"/>
</dbReference>
<keyword evidence="5" id="KW-1003">Cell membrane</keyword>
<dbReference type="PROSITE" id="PS51082">
    <property type="entry name" value="WH2"/>
    <property type="match status" value="1"/>
</dbReference>
<keyword evidence="8" id="KW-0677">Repeat</keyword>
<dbReference type="Proteomes" id="UP001187531">
    <property type="component" value="Unassembled WGS sequence"/>
</dbReference>
<feature type="domain" description="WH2" evidence="18">
    <location>
        <begin position="195"/>
        <end position="212"/>
    </location>
</feature>
<evidence type="ECO:0000256" key="13">
    <source>
        <dbReference type="ARBA" id="ARBA00023242"/>
    </source>
</evidence>
<evidence type="ECO:0000256" key="4">
    <source>
        <dbReference type="ARBA" id="ARBA00005720"/>
    </source>
</evidence>
<evidence type="ECO:0008006" key="21">
    <source>
        <dbReference type="Google" id="ProtNLM"/>
    </source>
</evidence>
<evidence type="ECO:0000256" key="14">
    <source>
        <dbReference type="ARBA" id="ARBA00023288"/>
    </source>
</evidence>
<feature type="domain" description="WH1" evidence="17">
    <location>
        <begin position="1"/>
        <end position="26"/>
    </location>
</feature>
<feature type="region of interest" description="Disordered" evidence="15">
    <location>
        <begin position="108"/>
        <end position="261"/>
    </location>
</feature>
<dbReference type="InterPro" id="IPR000697">
    <property type="entry name" value="WH1/EVH1_dom"/>
</dbReference>
<proteinExistence type="inferred from homology"/>
<dbReference type="InterPro" id="IPR011026">
    <property type="entry name" value="WAS_C"/>
</dbReference>
<keyword evidence="11" id="KW-0564">Palmitate</keyword>
<keyword evidence="10" id="KW-0472">Membrane</keyword>
<dbReference type="InterPro" id="IPR003124">
    <property type="entry name" value="WH2_dom"/>
</dbReference>
<comment type="caution">
    <text evidence="19">The sequence shown here is derived from an EMBL/GenBank/DDBJ whole genome shotgun (WGS) entry which is preliminary data.</text>
</comment>
<evidence type="ECO:0000256" key="1">
    <source>
        <dbReference type="ARBA" id="ARBA00004123"/>
    </source>
</evidence>
<dbReference type="PROSITE" id="PS50108">
    <property type="entry name" value="CRIB"/>
    <property type="match status" value="1"/>
</dbReference>
<evidence type="ECO:0000256" key="15">
    <source>
        <dbReference type="SAM" id="MobiDB-lite"/>
    </source>
</evidence>
<protein>
    <recommendedName>
        <fullName evidence="21">Neural Wiskott-Aldrich syndrome protein</fullName>
    </recommendedName>
</protein>
<dbReference type="CDD" id="cd00132">
    <property type="entry name" value="CRIB"/>
    <property type="match status" value="1"/>
</dbReference>
<evidence type="ECO:0000259" key="17">
    <source>
        <dbReference type="PROSITE" id="PS50229"/>
    </source>
</evidence>
<evidence type="ECO:0000313" key="19">
    <source>
        <dbReference type="EMBL" id="KAK2724141.1"/>
    </source>
</evidence>
<keyword evidence="14" id="KW-0449">Lipoprotein</keyword>
<dbReference type="Gene3D" id="6.10.280.150">
    <property type="match status" value="1"/>
</dbReference>
<dbReference type="InterPro" id="IPR039056">
    <property type="entry name" value="SPEC"/>
</dbReference>
<evidence type="ECO:0000259" key="16">
    <source>
        <dbReference type="PROSITE" id="PS50108"/>
    </source>
</evidence>
<comment type="similarity">
    <text evidence="4">Belongs to the CDC42SE/SPEC family.</text>
</comment>
<evidence type="ECO:0000259" key="18">
    <source>
        <dbReference type="PROSITE" id="PS51082"/>
    </source>
</evidence>
<feature type="compositionally biased region" description="Pro residues" evidence="15">
    <location>
        <begin position="135"/>
        <end position="149"/>
    </location>
</feature>
<organism evidence="19 20">
    <name type="scientific">Artemia franciscana</name>
    <name type="common">Brine shrimp</name>
    <name type="synonym">Artemia sanfranciscana</name>
    <dbReference type="NCBI Taxonomy" id="6661"/>
    <lineage>
        <taxon>Eukaryota</taxon>
        <taxon>Metazoa</taxon>
        <taxon>Ecdysozoa</taxon>
        <taxon>Arthropoda</taxon>
        <taxon>Crustacea</taxon>
        <taxon>Branchiopoda</taxon>
        <taxon>Anostraca</taxon>
        <taxon>Artemiidae</taxon>
        <taxon>Artemia</taxon>
    </lineage>
</organism>
<dbReference type="PANTHER" id="PTHR13502:SF9">
    <property type="entry name" value="CRIB DOMAIN-CONTAINING PROTEIN"/>
    <property type="match status" value="1"/>
</dbReference>
<dbReference type="Gene3D" id="3.90.810.10">
    <property type="entry name" value="CRIB domain"/>
    <property type="match status" value="1"/>
</dbReference>
<evidence type="ECO:0000256" key="11">
    <source>
        <dbReference type="ARBA" id="ARBA00023139"/>
    </source>
</evidence>
<dbReference type="EMBL" id="JAVRJZ010000003">
    <property type="protein sequence ID" value="KAK2724141.1"/>
    <property type="molecule type" value="Genomic_DNA"/>
</dbReference>
<dbReference type="GO" id="GO:0008360">
    <property type="term" value="P:regulation of cell shape"/>
    <property type="evidence" value="ECO:0007669"/>
    <property type="project" value="UniProtKB-KW"/>
</dbReference>
<dbReference type="SMART" id="SM00285">
    <property type="entry name" value="PBD"/>
    <property type="match status" value="1"/>
</dbReference>
<dbReference type="GO" id="GO:0005856">
    <property type="term" value="C:cytoskeleton"/>
    <property type="evidence" value="ECO:0007669"/>
    <property type="project" value="UniProtKB-SubCell"/>
</dbReference>
<dbReference type="FunFam" id="3.90.810.10:FF:000003">
    <property type="entry name" value="Neural Wiskott-Aldrich syndrome protein-like"/>
    <property type="match status" value="1"/>
</dbReference>
<evidence type="ECO:0000256" key="7">
    <source>
        <dbReference type="ARBA" id="ARBA00022553"/>
    </source>
</evidence>
<evidence type="ECO:0000256" key="9">
    <source>
        <dbReference type="ARBA" id="ARBA00022960"/>
    </source>
</evidence>
<dbReference type="PROSITE" id="PS50229">
    <property type="entry name" value="WH1"/>
    <property type="match status" value="1"/>
</dbReference>
<dbReference type="AlphaFoldDB" id="A0AA88IHH8"/>
<dbReference type="GO" id="GO:0005886">
    <property type="term" value="C:plasma membrane"/>
    <property type="evidence" value="ECO:0007669"/>
    <property type="project" value="UniProtKB-SubCell"/>
</dbReference>
<reference evidence="19" key="1">
    <citation type="submission" date="2023-07" db="EMBL/GenBank/DDBJ databases">
        <title>Chromosome-level genome assembly of Artemia franciscana.</title>
        <authorList>
            <person name="Jo E."/>
        </authorList>
    </citation>
    <scope>NUCLEOTIDE SEQUENCE</scope>
    <source>
        <tissue evidence="19">Whole body</tissue>
    </source>
</reference>
<evidence type="ECO:0000256" key="3">
    <source>
        <dbReference type="ARBA" id="ARBA00004245"/>
    </source>
</evidence>
<keyword evidence="9" id="KW-0133">Cell shape</keyword>
<keyword evidence="13" id="KW-0539">Nucleus</keyword>
<evidence type="ECO:0000256" key="6">
    <source>
        <dbReference type="ARBA" id="ARBA00022490"/>
    </source>
</evidence>
<dbReference type="GO" id="GO:0031267">
    <property type="term" value="F:small GTPase binding"/>
    <property type="evidence" value="ECO:0007669"/>
    <property type="project" value="InterPro"/>
</dbReference>
<dbReference type="GO" id="GO:0035023">
    <property type="term" value="P:regulation of Rho protein signal transduction"/>
    <property type="evidence" value="ECO:0007669"/>
    <property type="project" value="InterPro"/>
</dbReference>
<keyword evidence="20" id="KW-1185">Reference proteome</keyword>
<dbReference type="GO" id="GO:0007015">
    <property type="term" value="P:actin filament organization"/>
    <property type="evidence" value="ECO:0007669"/>
    <property type="project" value="InterPro"/>
</dbReference>
<name>A0AA88IHH8_ARTSF</name>
<feature type="compositionally biased region" description="Acidic residues" evidence="15">
    <location>
        <begin position="244"/>
        <end position="261"/>
    </location>
</feature>
<dbReference type="PANTHER" id="PTHR13502">
    <property type="entry name" value="CDC42 SMALL EFFECTOR PROTEIN HOMOLOG"/>
    <property type="match status" value="1"/>
</dbReference>
<comment type="subcellular location">
    <subcellularLocation>
        <location evidence="2">Cell membrane</location>
        <topology evidence="2">Lipid-anchor</topology>
    </subcellularLocation>
    <subcellularLocation>
        <location evidence="3">Cytoplasm</location>
        <location evidence="3">Cytoskeleton</location>
    </subcellularLocation>
    <subcellularLocation>
        <location evidence="1">Nucleus</location>
    </subcellularLocation>
</comment>
<evidence type="ECO:0000256" key="12">
    <source>
        <dbReference type="ARBA" id="ARBA00023212"/>
    </source>
</evidence>
<keyword evidence="7" id="KW-0597">Phosphoprotein</keyword>
<feature type="domain" description="CRIB" evidence="16">
    <location>
        <begin position="44"/>
        <end position="57"/>
    </location>
</feature>
<dbReference type="CDD" id="cd21762">
    <property type="entry name" value="WH2"/>
    <property type="match status" value="1"/>
</dbReference>
<evidence type="ECO:0000256" key="5">
    <source>
        <dbReference type="ARBA" id="ARBA00022475"/>
    </source>
</evidence>
<keyword evidence="6" id="KW-0963">Cytoplasm</keyword>
<evidence type="ECO:0000256" key="10">
    <source>
        <dbReference type="ARBA" id="ARBA00023136"/>
    </source>
</evidence>
<accession>A0AA88IHH8</accession>
<feature type="compositionally biased region" description="Polar residues" evidence="15">
    <location>
        <begin position="209"/>
        <end position="218"/>
    </location>
</feature>
<dbReference type="SUPFAM" id="SSF47912">
    <property type="entry name" value="Wiscott-Aldrich syndrome protein, WASP, C-terminal domain"/>
    <property type="match status" value="1"/>
</dbReference>
<keyword evidence="12" id="KW-0206">Cytoskeleton</keyword>
<dbReference type="Pfam" id="PF02205">
    <property type="entry name" value="WH2"/>
    <property type="match status" value="1"/>
</dbReference>
<gene>
    <name evidence="19" type="ORF">QYM36_000864</name>
</gene>
<dbReference type="GO" id="GO:0003779">
    <property type="term" value="F:actin binding"/>
    <property type="evidence" value="ECO:0007669"/>
    <property type="project" value="InterPro"/>
</dbReference>